<proteinExistence type="predicted"/>
<keyword evidence="3" id="KW-0378">Hydrolase</keyword>
<dbReference type="STRING" id="94869.SAMN04488529_1255"/>
<reference evidence="4 5" key="1">
    <citation type="submission" date="2016-10" db="EMBL/GenBank/DDBJ databases">
        <authorList>
            <person name="de Groot N.N."/>
        </authorList>
    </citation>
    <scope>NUCLEOTIDE SEQUENCE [LARGE SCALE GENOMIC DNA]</scope>
    <source>
        <strain evidence="4 5">DSM 12272</strain>
    </source>
</reference>
<keyword evidence="1" id="KW-0472">Membrane</keyword>
<evidence type="ECO:0000313" key="4">
    <source>
        <dbReference type="EMBL" id="SDP84295.1"/>
    </source>
</evidence>
<dbReference type="InterPro" id="IPR052710">
    <property type="entry name" value="CAAX_protease"/>
</dbReference>
<dbReference type="AlphaFoldDB" id="A0A1H0W1B0"/>
<dbReference type="RefSeq" id="WP_089973592.1">
    <property type="nucleotide sequence ID" value="NZ_CP071376.1"/>
</dbReference>
<accession>A0A1H0W1B0</accession>
<feature type="transmembrane region" description="Helical" evidence="1">
    <location>
        <begin position="109"/>
        <end position="129"/>
    </location>
</feature>
<evidence type="ECO:0000256" key="1">
    <source>
        <dbReference type="SAM" id="Phobius"/>
    </source>
</evidence>
<dbReference type="GO" id="GO:0006508">
    <property type="term" value="P:proteolysis"/>
    <property type="evidence" value="ECO:0007669"/>
    <property type="project" value="UniProtKB-KW"/>
</dbReference>
<feature type="domain" description="CAAX prenyl protease 2/Lysostaphin resistance protein A-like" evidence="2">
    <location>
        <begin position="119"/>
        <end position="204"/>
    </location>
</feature>
<dbReference type="Pfam" id="PF02517">
    <property type="entry name" value="Rce1-like"/>
    <property type="match status" value="1"/>
</dbReference>
<dbReference type="Proteomes" id="UP000585258">
    <property type="component" value="Unassembled WGS sequence"/>
</dbReference>
<feature type="transmembrane region" description="Helical" evidence="1">
    <location>
        <begin position="79"/>
        <end position="103"/>
    </location>
</feature>
<reference evidence="3 6" key="2">
    <citation type="submission" date="2020-08" db="EMBL/GenBank/DDBJ databases">
        <title>Clostridia isolated from Swiss meat.</title>
        <authorList>
            <person name="Wambui J."/>
            <person name="Stevens M.J.A."/>
            <person name="Stephan R."/>
        </authorList>
    </citation>
    <scope>NUCLEOTIDE SEQUENCE [LARGE SCALE GENOMIC DNA]</scope>
    <source>
        <strain evidence="3 6">CM001</strain>
    </source>
</reference>
<keyword evidence="3" id="KW-0482">Metalloprotease</keyword>
<dbReference type="GeneID" id="65309320"/>
<name>A0A1H0W1B0_9CLOT</name>
<feature type="transmembrane region" description="Helical" evidence="1">
    <location>
        <begin position="240"/>
        <end position="261"/>
    </location>
</feature>
<evidence type="ECO:0000313" key="3">
    <source>
        <dbReference type="EMBL" id="MBB6716852.1"/>
    </source>
</evidence>
<dbReference type="PANTHER" id="PTHR36435:SF1">
    <property type="entry name" value="CAAX AMINO TERMINAL PROTEASE FAMILY PROTEIN"/>
    <property type="match status" value="1"/>
</dbReference>
<sequence length="310" mass="35000">MKKVFKANLYFLIILLLEIFLPYGLRPIYEKFGVSDVRILLVLSHAIIFLIPAIIYVIVTKSSARDTFKLNKLYLKDVLLIILLGFVCQPIMTFFALITSFFFENKIGAFMTGIGSTPYILLLMLVAVLPAITEEVTIRGVVLSGYDNTNKYKAALVTGLFFGMLHLDPQQFLYATVLGFILALVVRATKSIFATAIIHFLINGTSVTMQKLINIIFGKEYLMEQATEKSVQSLPINEKLIMVAVFGAIAIVFASFVYLIIRKLEERNIKRGIIVLEKHEDYSGDKVINWPFIGCIIVYIIFMTISIIVK</sequence>
<dbReference type="GO" id="GO:0008237">
    <property type="term" value="F:metallopeptidase activity"/>
    <property type="evidence" value="ECO:0007669"/>
    <property type="project" value="UniProtKB-KW"/>
</dbReference>
<keyword evidence="1" id="KW-1133">Transmembrane helix</keyword>
<dbReference type="PANTHER" id="PTHR36435">
    <property type="entry name" value="SLR1288 PROTEIN"/>
    <property type="match status" value="1"/>
</dbReference>
<dbReference type="InterPro" id="IPR003675">
    <property type="entry name" value="Rce1/LyrA-like_dom"/>
</dbReference>
<dbReference type="Proteomes" id="UP000198597">
    <property type="component" value="Unassembled WGS sequence"/>
</dbReference>
<feature type="transmembrane region" description="Helical" evidence="1">
    <location>
        <begin position="287"/>
        <end position="309"/>
    </location>
</feature>
<dbReference type="GO" id="GO:0080120">
    <property type="term" value="P:CAAX-box protein maturation"/>
    <property type="evidence" value="ECO:0007669"/>
    <property type="project" value="UniProtKB-ARBA"/>
</dbReference>
<organism evidence="4 5">
    <name type="scientific">Clostridium gasigenes</name>
    <dbReference type="NCBI Taxonomy" id="94869"/>
    <lineage>
        <taxon>Bacteria</taxon>
        <taxon>Bacillati</taxon>
        <taxon>Bacillota</taxon>
        <taxon>Clostridia</taxon>
        <taxon>Eubacteriales</taxon>
        <taxon>Clostridiaceae</taxon>
        <taxon>Clostridium</taxon>
    </lineage>
</organism>
<keyword evidence="1" id="KW-0812">Transmembrane</keyword>
<keyword evidence="5" id="KW-1185">Reference proteome</keyword>
<evidence type="ECO:0000313" key="5">
    <source>
        <dbReference type="Proteomes" id="UP000198597"/>
    </source>
</evidence>
<feature type="transmembrane region" description="Helical" evidence="1">
    <location>
        <begin position="7"/>
        <end position="25"/>
    </location>
</feature>
<evidence type="ECO:0000313" key="6">
    <source>
        <dbReference type="Proteomes" id="UP000585258"/>
    </source>
</evidence>
<dbReference type="GO" id="GO:0004175">
    <property type="term" value="F:endopeptidase activity"/>
    <property type="evidence" value="ECO:0007669"/>
    <property type="project" value="UniProtKB-ARBA"/>
</dbReference>
<feature type="transmembrane region" description="Helical" evidence="1">
    <location>
        <begin position="37"/>
        <end position="59"/>
    </location>
</feature>
<protein>
    <submittedName>
        <fullName evidence="3">CPBP family intramembrane metalloprotease</fullName>
    </submittedName>
</protein>
<dbReference type="OrthoDB" id="2035856at2"/>
<feature type="transmembrane region" description="Helical" evidence="1">
    <location>
        <begin position="172"/>
        <end position="202"/>
    </location>
</feature>
<gene>
    <name evidence="3" type="ORF">H7E68_19425</name>
    <name evidence="4" type="ORF">SAMN04488529_1255</name>
</gene>
<keyword evidence="3" id="KW-0645">Protease</keyword>
<dbReference type="EMBL" id="JACKWY010000025">
    <property type="protein sequence ID" value="MBB6716852.1"/>
    <property type="molecule type" value="Genomic_DNA"/>
</dbReference>
<dbReference type="EMBL" id="FNJM01000025">
    <property type="protein sequence ID" value="SDP84295.1"/>
    <property type="molecule type" value="Genomic_DNA"/>
</dbReference>
<evidence type="ECO:0000259" key="2">
    <source>
        <dbReference type="Pfam" id="PF02517"/>
    </source>
</evidence>